<keyword evidence="2" id="KW-0812">Transmembrane</keyword>
<dbReference type="AlphaFoldDB" id="A0A8T0D3P9"/>
<dbReference type="GO" id="GO:0003720">
    <property type="term" value="F:telomerase activity"/>
    <property type="evidence" value="ECO:0007669"/>
    <property type="project" value="InterPro"/>
</dbReference>
<evidence type="ECO:0000313" key="5">
    <source>
        <dbReference type="Proteomes" id="UP000699462"/>
    </source>
</evidence>
<dbReference type="Gene3D" id="3.30.70.270">
    <property type="match status" value="1"/>
</dbReference>
<keyword evidence="1" id="KW-0548">Nucleotidyltransferase</keyword>
<keyword evidence="1" id="KW-0479">Metal-binding</keyword>
<dbReference type="GO" id="GO:0000781">
    <property type="term" value="C:chromosome, telomeric region"/>
    <property type="evidence" value="ECO:0007669"/>
    <property type="project" value="UniProtKB-SubCell"/>
</dbReference>
<sequence length="577" mass="65509">MSASCLLVCSVVATVLFAVCLTYFSHLKHFIGMQFGAGISVDLICNKFKVPEGKESTWTVYAHGLVYGLLCGLVVFLLRQQFRWCEYKSTVPTVVYYTRADWIQIVRRYVHALNHDTLTPVALGHSCASHVSLESVRLMNNMGSSLSNIVHPSIARLVHKSDKHGFRMVVNANVCRASVSSSNGNSSPVPPISVNNRLRTCNGLEEFLSRLRLELPSVYRPSLMSVSSAFDTLNAFREDALAAGGCTRFRLAKVDLLDCFHRIDHVQLLALFKQVCSQSEKFMFPPPNTKYLLREIDWFLKEAVVLLGGQSYRFIRGLPQGSCISPGLVNLYLAHVDRSLSKKLSLWAPEKTKAASTTTTAVLRYLDDYLCIAPSDAALREVMRELQSTLESHGLTLNPQKVQSNLVNFGISVSWLGMNIHDDLLLSFPDVPKPIFCRFHGRPLSARDCVRRLARSRLYCAAWRYVFPTRNTSDVPWKPTSTHVDRWRLDYLTSRIHENARRFGCKFADIVWVTVKTSPERAQLLSYPWVYQLAGKLPRFVRCKVELLNRNLLVLQSQFFLLRSLRTYIEFTCSYDD</sequence>
<dbReference type="OrthoDB" id="8068635at2759"/>
<dbReference type="InterPro" id="IPR043502">
    <property type="entry name" value="DNA/RNA_pol_sf"/>
</dbReference>
<comment type="subcellular location">
    <subcellularLocation>
        <location evidence="1">Nucleus</location>
    </subcellularLocation>
    <subcellularLocation>
        <location evidence="1">Chromosome</location>
        <location evidence="1">Telomere</location>
    </subcellularLocation>
</comment>
<dbReference type="PANTHER" id="PTHR12066">
    <property type="entry name" value="TELOMERASE REVERSE TRANSCRIPTASE"/>
    <property type="match status" value="1"/>
</dbReference>
<dbReference type="GO" id="GO:0042162">
    <property type="term" value="F:telomeric DNA binding"/>
    <property type="evidence" value="ECO:0007669"/>
    <property type="project" value="TreeGrafter"/>
</dbReference>
<keyword evidence="1" id="KW-0808">Transferase</keyword>
<evidence type="ECO:0000259" key="3">
    <source>
        <dbReference type="PROSITE" id="PS50878"/>
    </source>
</evidence>
<reference evidence="4 5" key="1">
    <citation type="submission" date="2019-07" db="EMBL/GenBank/DDBJ databases">
        <title>Annotation for the trematode Paragonimus westermani.</title>
        <authorList>
            <person name="Choi Y.-J."/>
        </authorList>
    </citation>
    <scope>NUCLEOTIDE SEQUENCE [LARGE SCALE GENOMIC DNA]</scope>
    <source>
        <strain evidence="4">180907_Pwestermani</strain>
    </source>
</reference>
<evidence type="ECO:0000313" key="4">
    <source>
        <dbReference type="EMBL" id="KAF8561157.1"/>
    </source>
</evidence>
<organism evidence="4 5">
    <name type="scientific">Paragonimus westermani</name>
    <dbReference type="NCBI Taxonomy" id="34504"/>
    <lineage>
        <taxon>Eukaryota</taxon>
        <taxon>Metazoa</taxon>
        <taxon>Spiralia</taxon>
        <taxon>Lophotrochozoa</taxon>
        <taxon>Platyhelminthes</taxon>
        <taxon>Trematoda</taxon>
        <taxon>Digenea</taxon>
        <taxon>Plagiorchiida</taxon>
        <taxon>Troglotremata</taxon>
        <taxon>Troglotrematidae</taxon>
        <taxon>Paragonimus</taxon>
    </lineage>
</organism>
<dbReference type="InterPro" id="IPR043128">
    <property type="entry name" value="Rev_trsase/Diguanyl_cyclase"/>
</dbReference>
<dbReference type="GO" id="GO:0000333">
    <property type="term" value="C:telomerase catalytic core complex"/>
    <property type="evidence" value="ECO:0007669"/>
    <property type="project" value="TreeGrafter"/>
</dbReference>
<feature type="transmembrane region" description="Helical" evidence="2">
    <location>
        <begin position="58"/>
        <end position="78"/>
    </location>
</feature>
<dbReference type="GO" id="GO:0046872">
    <property type="term" value="F:metal ion binding"/>
    <property type="evidence" value="ECO:0007669"/>
    <property type="project" value="UniProtKB-KW"/>
</dbReference>
<dbReference type="PANTHER" id="PTHR12066:SF0">
    <property type="entry name" value="TELOMERASE REVERSE TRANSCRIPTASE"/>
    <property type="match status" value="1"/>
</dbReference>
<comment type="catalytic activity">
    <reaction evidence="1">
        <text>DNA(n) + a 2'-deoxyribonucleoside 5'-triphosphate = DNA(n+1) + diphosphate</text>
        <dbReference type="Rhea" id="RHEA:22508"/>
        <dbReference type="Rhea" id="RHEA-COMP:17339"/>
        <dbReference type="Rhea" id="RHEA-COMP:17340"/>
        <dbReference type="ChEBI" id="CHEBI:33019"/>
        <dbReference type="ChEBI" id="CHEBI:61560"/>
        <dbReference type="ChEBI" id="CHEBI:173112"/>
        <dbReference type="EC" id="2.7.7.49"/>
    </reaction>
</comment>
<dbReference type="GO" id="GO:0007004">
    <property type="term" value="P:telomere maintenance via telomerase"/>
    <property type="evidence" value="ECO:0007669"/>
    <property type="project" value="TreeGrafter"/>
</dbReference>
<comment type="caution">
    <text evidence="4">The sequence shown here is derived from an EMBL/GenBank/DDBJ whole genome shotgun (WGS) entry which is preliminary data.</text>
</comment>
<keyword evidence="1" id="KW-0460">Magnesium</keyword>
<name>A0A8T0D3P9_9TREM</name>
<dbReference type="GO" id="GO:0070034">
    <property type="term" value="F:telomerase RNA binding"/>
    <property type="evidence" value="ECO:0007669"/>
    <property type="project" value="TreeGrafter"/>
</dbReference>
<dbReference type="Proteomes" id="UP000699462">
    <property type="component" value="Unassembled WGS sequence"/>
</dbReference>
<dbReference type="PROSITE" id="PS50878">
    <property type="entry name" value="RT_POL"/>
    <property type="match status" value="1"/>
</dbReference>
<proteinExistence type="inferred from homology"/>
<dbReference type="InterPro" id="IPR003545">
    <property type="entry name" value="Telomerase_RT"/>
</dbReference>
<dbReference type="SUPFAM" id="SSF56672">
    <property type="entry name" value="DNA/RNA polymerases"/>
    <property type="match status" value="1"/>
</dbReference>
<protein>
    <recommendedName>
        <fullName evidence="1">Telomerase reverse transcriptase</fullName>
        <ecNumber evidence="1">2.7.7.49</ecNumber>
    </recommendedName>
    <alternativeName>
        <fullName evidence="1">Telomerase catalytic subunit</fullName>
    </alternativeName>
</protein>
<comment type="function">
    <text evidence="1">Telomerase is a ribonucleoprotein enzyme essential for the replication of chromosome termini in most eukaryotes. It elongates telomeres. It is a reverse transcriptase that adds simple sequence repeats to chromosome ends by copying a template sequence within the RNA component of the enzyme.</text>
</comment>
<evidence type="ECO:0000256" key="2">
    <source>
        <dbReference type="SAM" id="Phobius"/>
    </source>
</evidence>
<keyword evidence="1" id="KW-0695">RNA-directed DNA polymerase</keyword>
<gene>
    <name evidence="4" type="ORF">P879_09500</name>
</gene>
<dbReference type="EMBL" id="JTDF01021957">
    <property type="protein sequence ID" value="KAF8561157.1"/>
    <property type="molecule type" value="Genomic_DNA"/>
</dbReference>
<feature type="domain" description="Reverse transcriptase" evidence="3">
    <location>
        <begin position="139"/>
        <end position="420"/>
    </location>
</feature>
<dbReference type="EC" id="2.7.7.49" evidence="1"/>
<keyword evidence="1" id="KW-0158">Chromosome</keyword>
<dbReference type="Pfam" id="PF00078">
    <property type="entry name" value="RVT_1"/>
    <property type="match status" value="1"/>
</dbReference>
<dbReference type="InterPro" id="IPR000477">
    <property type="entry name" value="RT_dom"/>
</dbReference>
<evidence type="ECO:0000256" key="1">
    <source>
        <dbReference type="RuleBase" id="RU365061"/>
    </source>
</evidence>
<keyword evidence="2" id="KW-1133">Transmembrane helix</keyword>
<keyword evidence="2" id="KW-0472">Membrane</keyword>
<comment type="similarity">
    <text evidence="1">Belongs to the reverse transcriptase family. Telomerase subfamily.</text>
</comment>
<keyword evidence="1" id="KW-0539">Nucleus</keyword>
<keyword evidence="1" id="KW-0779">Telomere</keyword>
<accession>A0A8T0D3P9</accession>
<keyword evidence="5" id="KW-1185">Reference proteome</keyword>